<keyword evidence="2" id="KW-1185">Reference proteome</keyword>
<dbReference type="GeneID" id="28800434"/>
<gene>
    <name evidence="1" type="primary">92</name>
    <name evidence="1" type="ORF">PBI_ORCHID_92</name>
</gene>
<protein>
    <submittedName>
        <fullName evidence="1">Uncharacterized protein</fullName>
    </submittedName>
</protein>
<name>A0A160DH97_9CAUD</name>
<evidence type="ECO:0000313" key="1">
    <source>
        <dbReference type="EMBL" id="ANA87438.1"/>
    </source>
</evidence>
<proteinExistence type="predicted"/>
<reference evidence="2" key="1">
    <citation type="submission" date="2016-03" db="EMBL/GenBank/DDBJ databases">
        <authorList>
            <person name="Ploux O."/>
        </authorList>
    </citation>
    <scope>NUCLEOTIDE SEQUENCE [LARGE SCALE GENOMIC DNA]</scope>
</reference>
<dbReference type="Proteomes" id="UP000204112">
    <property type="component" value="Segment"/>
</dbReference>
<dbReference type="RefSeq" id="YP_009274319.1">
    <property type="nucleotide sequence ID" value="NC_030915.1"/>
</dbReference>
<accession>A0A160DH97</accession>
<evidence type="ECO:0000313" key="2">
    <source>
        <dbReference type="Proteomes" id="UP000204112"/>
    </source>
</evidence>
<dbReference type="EMBL" id="KU998253">
    <property type="protein sequence ID" value="ANA87438.1"/>
    <property type="molecule type" value="Genomic_DNA"/>
</dbReference>
<organism evidence="1 2">
    <name type="scientific">Gordonia phage Orchid</name>
    <dbReference type="NCBI Taxonomy" id="1838075"/>
    <lineage>
        <taxon>Viruses</taxon>
        <taxon>Duplodnaviria</taxon>
        <taxon>Heunggongvirae</taxon>
        <taxon>Uroviricota</taxon>
        <taxon>Caudoviricetes</taxon>
        <taxon>Orchidvirus</taxon>
        <taxon>Orchidvirus orchid</taxon>
    </lineage>
</organism>
<dbReference type="KEGG" id="vg:28800434"/>
<sequence>MGRQTLKSHGHNFVDHLQKHWGKKGTATYPLVFRDADTDKEYQFTGMVITSEDDKTVIYIKEIP</sequence>